<dbReference type="AlphaFoldDB" id="A0A9N7YTZ6"/>
<dbReference type="EMBL" id="CADEAL010003335">
    <property type="protein sequence ID" value="CAB1444356.1"/>
    <property type="molecule type" value="Genomic_DNA"/>
</dbReference>
<dbReference type="Proteomes" id="UP001153269">
    <property type="component" value="Unassembled WGS sequence"/>
</dbReference>
<reference evidence="1" key="1">
    <citation type="submission" date="2020-03" db="EMBL/GenBank/DDBJ databases">
        <authorList>
            <person name="Weist P."/>
        </authorList>
    </citation>
    <scope>NUCLEOTIDE SEQUENCE</scope>
</reference>
<keyword evidence="2" id="KW-1185">Reference proteome</keyword>
<proteinExistence type="predicted"/>
<gene>
    <name evidence="1" type="ORF">PLEPLA_LOCUS32072</name>
</gene>
<evidence type="ECO:0000313" key="2">
    <source>
        <dbReference type="Proteomes" id="UP001153269"/>
    </source>
</evidence>
<name>A0A9N7YTZ6_PLEPL</name>
<feature type="non-terminal residue" evidence="1">
    <location>
        <position position="203"/>
    </location>
</feature>
<organism evidence="1 2">
    <name type="scientific">Pleuronectes platessa</name>
    <name type="common">European plaice</name>
    <dbReference type="NCBI Taxonomy" id="8262"/>
    <lineage>
        <taxon>Eukaryota</taxon>
        <taxon>Metazoa</taxon>
        <taxon>Chordata</taxon>
        <taxon>Craniata</taxon>
        <taxon>Vertebrata</taxon>
        <taxon>Euteleostomi</taxon>
        <taxon>Actinopterygii</taxon>
        <taxon>Neopterygii</taxon>
        <taxon>Teleostei</taxon>
        <taxon>Neoteleostei</taxon>
        <taxon>Acanthomorphata</taxon>
        <taxon>Carangaria</taxon>
        <taxon>Pleuronectiformes</taxon>
        <taxon>Pleuronectoidei</taxon>
        <taxon>Pleuronectidae</taxon>
        <taxon>Pleuronectes</taxon>
    </lineage>
</organism>
<protein>
    <submittedName>
        <fullName evidence="1">Uncharacterized protein</fullName>
    </submittedName>
</protein>
<accession>A0A9N7YTZ6</accession>
<sequence length="203" mass="22190">PTVGEHRDPEPDTTTVTLQTLGETLSHDSNGCVLLWLQSEKRKRGGGESGKARGPTLTFPINEPLEGLLISNTEHRKEAGTERRRRRRKVVCRGTEGVILSGLVTFAALIAGSITTCCDSLSSTPAPSETHTQSTLLDFMLPHIPRPLERDQYFNEMGHSHASIPAGPLGISAEEVDIIHKDSDTTAYAHPWLPPSSTIKREH</sequence>
<evidence type="ECO:0000313" key="1">
    <source>
        <dbReference type="EMBL" id="CAB1444356.1"/>
    </source>
</evidence>
<comment type="caution">
    <text evidence="1">The sequence shown here is derived from an EMBL/GenBank/DDBJ whole genome shotgun (WGS) entry which is preliminary data.</text>
</comment>